<protein>
    <submittedName>
        <fullName evidence="2">Acyl carrier protein</fullName>
    </submittedName>
</protein>
<dbReference type="SUPFAM" id="SSF47336">
    <property type="entry name" value="ACP-like"/>
    <property type="match status" value="1"/>
</dbReference>
<keyword evidence="3" id="KW-1185">Reference proteome</keyword>
<dbReference type="RefSeq" id="WP_125164836.1">
    <property type="nucleotide sequence ID" value="NZ_CP034234.1"/>
</dbReference>
<name>A0A3S8RP21_9FIRM</name>
<dbReference type="AlphaFoldDB" id="A0A3S8RP21"/>
<dbReference type="InterPro" id="IPR036736">
    <property type="entry name" value="ACP-like_sf"/>
</dbReference>
<accession>A0A3S8RP21</accession>
<dbReference type="PROSITE" id="PS50075">
    <property type="entry name" value="CARRIER"/>
    <property type="match status" value="1"/>
</dbReference>
<sequence>MNKLLEILEDIKPNIDYENECELVDKRILDSFSILTLVAELEDSFDIEIPFDEIKPNNFNTLKNMWEMVSRLSGEN</sequence>
<dbReference type="EMBL" id="CP034234">
    <property type="protein sequence ID" value="AZK44681.1"/>
    <property type="molecule type" value="Genomic_DNA"/>
</dbReference>
<feature type="domain" description="Carrier" evidence="1">
    <location>
        <begin position="1"/>
        <end position="73"/>
    </location>
</feature>
<dbReference type="KEGG" id="eri:EEI45_08125"/>
<evidence type="ECO:0000259" key="1">
    <source>
        <dbReference type="PROSITE" id="PS50075"/>
    </source>
</evidence>
<dbReference type="Gene3D" id="1.10.1200.10">
    <property type="entry name" value="ACP-like"/>
    <property type="match status" value="1"/>
</dbReference>
<dbReference type="Proteomes" id="UP000278804">
    <property type="component" value="Chromosome"/>
</dbReference>
<evidence type="ECO:0000313" key="2">
    <source>
        <dbReference type="EMBL" id="AZK44681.1"/>
    </source>
</evidence>
<dbReference type="InterPro" id="IPR009081">
    <property type="entry name" value="PP-bd_ACP"/>
</dbReference>
<gene>
    <name evidence="2" type="ORF">EEI45_08125</name>
</gene>
<proteinExistence type="predicted"/>
<evidence type="ECO:0000313" key="3">
    <source>
        <dbReference type="Proteomes" id="UP000278804"/>
    </source>
</evidence>
<organism evidence="2 3">
    <name type="scientific">Erysipelothrix piscisicarius</name>
    <dbReference type="NCBI Taxonomy" id="2485784"/>
    <lineage>
        <taxon>Bacteria</taxon>
        <taxon>Bacillati</taxon>
        <taxon>Bacillota</taxon>
        <taxon>Erysipelotrichia</taxon>
        <taxon>Erysipelotrichales</taxon>
        <taxon>Erysipelotrichaceae</taxon>
        <taxon>Erysipelothrix</taxon>
    </lineage>
</organism>
<reference evidence="2 3" key="1">
    <citation type="journal article" date="2020" name="Int. J. Syst. Evol. Microbiol.">
        <title>Description of Erysipelothrix piscisicarius sp. nov., an emergent fish pathogen, and assessment of virulence using a tiger barb (Puntigrus tetrazona) infection model.</title>
        <authorList>
            <person name="Pomaranski E.K."/>
            <person name="Griffin M.J."/>
            <person name="Camus A.C."/>
            <person name="Armwood A.R."/>
            <person name="Shelley J."/>
            <person name="Waldbieser G.C."/>
            <person name="LaFrentz B.R."/>
            <person name="Garcia J.C."/>
            <person name="Yanong R."/>
            <person name="Soto E."/>
        </authorList>
    </citation>
    <scope>NUCLEOTIDE SEQUENCE [LARGE SCALE GENOMIC DNA]</scope>
    <source>
        <strain evidence="2 3">15TAL0474</strain>
    </source>
</reference>